<accession>A0A0A8YZ67</accession>
<proteinExistence type="predicted"/>
<name>A0A0A8YZ67_ARUDO</name>
<reference evidence="2" key="2">
    <citation type="journal article" date="2015" name="Data Brief">
        <title>Shoot transcriptome of the giant reed, Arundo donax.</title>
        <authorList>
            <person name="Barrero R.A."/>
            <person name="Guerrero F.D."/>
            <person name="Moolhuijzen P."/>
            <person name="Goolsby J.A."/>
            <person name="Tidwell J."/>
            <person name="Bellgard S.E."/>
            <person name="Bellgard M.I."/>
        </authorList>
    </citation>
    <scope>NUCLEOTIDE SEQUENCE</scope>
    <source>
        <tissue evidence="2">Shoot tissue taken approximately 20 cm above the soil surface</tissue>
    </source>
</reference>
<evidence type="ECO:0000256" key="1">
    <source>
        <dbReference type="SAM" id="MobiDB-lite"/>
    </source>
</evidence>
<feature type="region of interest" description="Disordered" evidence="1">
    <location>
        <begin position="62"/>
        <end position="102"/>
    </location>
</feature>
<dbReference type="AlphaFoldDB" id="A0A0A8YZ67"/>
<organism evidence="2">
    <name type="scientific">Arundo donax</name>
    <name type="common">Giant reed</name>
    <name type="synonym">Donax arundinaceus</name>
    <dbReference type="NCBI Taxonomy" id="35708"/>
    <lineage>
        <taxon>Eukaryota</taxon>
        <taxon>Viridiplantae</taxon>
        <taxon>Streptophyta</taxon>
        <taxon>Embryophyta</taxon>
        <taxon>Tracheophyta</taxon>
        <taxon>Spermatophyta</taxon>
        <taxon>Magnoliopsida</taxon>
        <taxon>Liliopsida</taxon>
        <taxon>Poales</taxon>
        <taxon>Poaceae</taxon>
        <taxon>PACMAD clade</taxon>
        <taxon>Arundinoideae</taxon>
        <taxon>Arundineae</taxon>
        <taxon>Arundo</taxon>
    </lineage>
</organism>
<dbReference type="EMBL" id="GBRH01266029">
    <property type="protein sequence ID" value="JAD31866.1"/>
    <property type="molecule type" value="Transcribed_RNA"/>
</dbReference>
<protein>
    <submittedName>
        <fullName evidence="2">Uncharacterized protein</fullName>
    </submittedName>
</protein>
<evidence type="ECO:0000313" key="2">
    <source>
        <dbReference type="EMBL" id="JAD31866.1"/>
    </source>
</evidence>
<sequence length="102" mass="11086">MARSPPGVPACQPKSPALHPHSALPCSKIRRQSIQIPNSRRLLFFPIAGRLASLLAERSRCNKIHPNRSPRKTSPIGPQGSKHGSTGIEEAARHRCSNGCCF</sequence>
<feature type="compositionally biased region" description="Basic residues" evidence="1">
    <location>
        <begin position="62"/>
        <end position="71"/>
    </location>
</feature>
<reference evidence="2" key="1">
    <citation type="submission" date="2014-09" db="EMBL/GenBank/DDBJ databases">
        <authorList>
            <person name="Magalhaes I.L.F."/>
            <person name="Oliveira U."/>
            <person name="Santos F.R."/>
            <person name="Vidigal T.H.D.A."/>
            <person name="Brescovit A.D."/>
            <person name="Santos A.J."/>
        </authorList>
    </citation>
    <scope>NUCLEOTIDE SEQUENCE</scope>
    <source>
        <tissue evidence="2">Shoot tissue taken approximately 20 cm above the soil surface</tissue>
    </source>
</reference>
<feature type="region of interest" description="Disordered" evidence="1">
    <location>
        <begin position="1"/>
        <end position="24"/>
    </location>
</feature>